<accession>A0ACC2MVB2</accession>
<dbReference type="Proteomes" id="UP001234297">
    <property type="component" value="Chromosome 1"/>
</dbReference>
<gene>
    <name evidence="1" type="ORF">MRB53_002729</name>
</gene>
<evidence type="ECO:0000313" key="2">
    <source>
        <dbReference type="Proteomes" id="UP001234297"/>
    </source>
</evidence>
<evidence type="ECO:0000313" key="1">
    <source>
        <dbReference type="EMBL" id="KAJ8649706.1"/>
    </source>
</evidence>
<name>A0ACC2MVB2_PERAE</name>
<reference evidence="1 2" key="1">
    <citation type="journal article" date="2022" name="Hortic Res">
        <title>A haplotype resolved chromosomal level avocado genome allows analysis of novel avocado genes.</title>
        <authorList>
            <person name="Nath O."/>
            <person name="Fletcher S.J."/>
            <person name="Hayward A."/>
            <person name="Shaw L.M."/>
            <person name="Masouleh A.K."/>
            <person name="Furtado A."/>
            <person name="Henry R.J."/>
            <person name="Mitter N."/>
        </authorList>
    </citation>
    <scope>NUCLEOTIDE SEQUENCE [LARGE SCALE GENOMIC DNA]</scope>
    <source>
        <strain evidence="2">cv. Hass</strain>
    </source>
</reference>
<protein>
    <submittedName>
        <fullName evidence="1">Uncharacterized protein</fullName>
    </submittedName>
</protein>
<keyword evidence="2" id="KW-1185">Reference proteome</keyword>
<sequence length="281" mass="31355">MEGKESIEINKRRAEGTDDSKPKTLQLKTRKLNTSSTTCYVQGLEWIHKMRCLRFCCFWTSRGLYSMLERGCNASVLSTRLSYQKLITCFLLVFVQKPLVVFQVSSSEAFGEKTIDATIWRMESMLLTLAGMGDKGMTGKFDPTKAVALGLKAGPKYRELQLGNSVMSDHQSIMVHPSDVLGPSSPGLIVLLVGCSSLSHVEEMLSIQTLSDFYAENLEHHQEGMKCVNCVIHLGPTSVTMAPNYQKWMKRLGGAQHIMAGHKMQPSRMGWGNKLWRGTIA</sequence>
<proteinExistence type="predicted"/>
<dbReference type="EMBL" id="CM056809">
    <property type="protein sequence ID" value="KAJ8649706.1"/>
    <property type="molecule type" value="Genomic_DNA"/>
</dbReference>
<comment type="caution">
    <text evidence="1">The sequence shown here is derived from an EMBL/GenBank/DDBJ whole genome shotgun (WGS) entry which is preliminary data.</text>
</comment>
<organism evidence="1 2">
    <name type="scientific">Persea americana</name>
    <name type="common">Avocado</name>
    <dbReference type="NCBI Taxonomy" id="3435"/>
    <lineage>
        <taxon>Eukaryota</taxon>
        <taxon>Viridiplantae</taxon>
        <taxon>Streptophyta</taxon>
        <taxon>Embryophyta</taxon>
        <taxon>Tracheophyta</taxon>
        <taxon>Spermatophyta</taxon>
        <taxon>Magnoliopsida</taxon>
        <taxon>Magnoliidae</taxon>
        <taxon>Laurales</taxon>
        <taxon>Lauraceae</taxon>
        <taxon>Persea</taxon>
    </lineage>
</organism>